<protein>
    <submittedName>
        <fullName evidence="1">Uncharacterized protein</fullName>
    </submittedName>
</protein>
<evidence type="ECO:0000313" key="1">
    <source>
        <dbReference type="EMBL" id="KAJ8007979.1"/>
    </source>
</evidence>
<dbReference type="Proteomes" id="UP001157502">
    <property type="component" value="Chromosome 8"/>
</dbReference>
<gene>
    <name evidence="1" type="ORF">DPEC_G00099970</name>
</gene>
<sequence>MYKWSISWPYTFPLTRKGSQVNTSLAGWSPALQCTHFTGWLVSCSAVYTLHWLAGLLLCSVHTSLAGWSPALQCKHFTGWLVSCSAVNTLYWLAGLLLCSKHTLLAALCSEEMDKREVVLPALPRVAVCGGTHGNELSGVYLVRERLKSKRVVEEEEHVSVVTVMSNPRAVQHCRRYTEADLNRCFTRATLSCPVTDKTPYEIVRSQELNSLLGPKGSQEATDLVCDLHNTTANMGLCFIAYSDRDWISLHIYRYLQRKMANIPVRFLHFDVPLNEAYSLDSVGKHGFAIEIGPQAHGIIRSSILSAMQEGVQHMLDWVRLFNSGTQFEGGQVEVYTMVKNLDYPRDPETCGLTAAIHPELQDRDFCLLRPNDPLFQTFSGETLKYKGAEPLYPFFVNECAYYEKGIALSLARRRSVGIPSVRSEREGEQGTFKSGAEETEEDEMEETEEEGSAIETECEMQRCSL</sequence>
<evidence type="ECO:0000313" key="2">
    <source>
        <dbReference type="Proteomes" id="UP001157502"/>
    </source>
</evidence>
<proteinExistence type="predicted"/>
<keyword evidence="2" id="KW-1185">Reference proteome</keyword>
<accession>A0ACC2GW21</accession>
<organism evidence="1 2">
    <name type="scientific">Dallia pectoralis</name>
    <name type="common">Alaska blackfish</name>
    <dbReference type="NCBI Taxonomy" id="75939"/>
    <lineage>
        <taxon>Eukaryota</taxon>
        <taxon>Metazoa</taxon>
        <taxon>Chordata</taxon>
        <taxon>Craniata</taxon>
        <taxon>Vertebrata</taxon>
        <taxon>Euteleostomi</taxon>
        <taxon>Actinopterygii</taxon>
        <taxon>Neopterygii</taxon>
        <taxon>Teleostei</taxon>
        <taxon>Protacanthopterygii</taxon>
        <taxon>Esociformes</taxon>
        <taxon>Umbridae</taxon>
        <taxon>Dallia</taxon>
    </lineage>
</organism>
<name>A0ACC2GW21_DALPE</name>
<dbReference type="EMBL" id="CM055735">
    <property type="protein sequence ID" value="KAJ8007979.1"/>
    <property type="molecule type" value="Genomic_DNA"/>
</dbReference>
<reference evidence="1" key="1">
    <citation type="submission" date="2021-05" db="EMBL/GenBank/DDBJ databases">
        <authorList>
            <person name="Pan Q."/>
            <person name="Jouanno E."/>
            <person name="Zahm M."/>
            <person name="Klopp C."/>
            <person name="Cabau C."/>
            <person name="Louis A."/>
            <person name="Berthelot C."/>
            <person name="Parey E."/>
            <person name="Roest Crollius H."/>
            <person name="Montfort J."/>
            <person name="Robinson-Rechavi M."/>
            <person name="Bouchez O."/>
            <person name="Lampietro C."/>
            <person name="Lopez Roques C."/>
            <person name="Donnadieu C."/>
            <person name="Postlethwait J."/>
            <person name="Bobe J."/>
            <person name="Dillon D."/>
            <person name="Chandos A."/>
            <person name="von Hippel F."/>
            <person name="Guiguen Y."/>
        </authorList>
    </citation>
    <scope>NUCLEOTIDE SEQUENCE</scope>
    <source>
        <strain evidence="1">YG-Jan2019</strain>
    </source>
</reference>
<comment type="caution">
    <text evidence="1">The sequence shown here is derived from an EMBL/GenBank/DDBJ whole genome shotgun (WGS) entry which is preliminary data.</text>
</comment>